<keyword evidence="7" id="KW-1185">Reference proteome</keyword>
<accession>A0ABM0MQ78</accession>
<keyword evidence="4" id="KW-0472">Membrane</keyword>
<evidence type="ECO:0000256" key="4">
    <source>
        <dbReference type="SAM" id="Phobius"/>
    </source>
</evidence>
<feature type="transmembrane region" description="Helical" evidence="4">
    <location>
        <begin position="374"/>
        <end position="398"/>
    </location>
</feature>
<dbReference type="SMART" id="SM00082">
    <property type="entry name" value="LRRCT"/>
    <property type="match status" value="1"/>
</dbReference>
<feature type="signal peptide" evidence="5">
    <location>
        <begin position="1"/>
        <end position="24"/>
    </location>
</feature>
<protein>
    <submittedName>
        <fullName evidence="8">Leucine-rich repeat-containing protein 15-like</fullName>
    </submittedName>
</protein>
<keyword evidence="4" id="KW-1133">Transmembrane helix</keyword>
<proteinExistence type="predicted"/>
<name>A0ABM0MQ78_SACKO</name>
<evidence type="ECO:0000256" key="5">
    <source>
        <dbReference type="SAM" id="SignalP"/>
    </source>
</evidence>
<dbReference type="PANTHER" id="PTHR24373">
    <property type="entry name" value="SLIT RELATED LEUCINE-RICH REPEAT NEURONAL PROTEIN"/>
    <property type="match status" value="1"/>
</dbReference>
<keyword evidence="3" id="KW-0677">Repeat</keyword>
<evidence type="ECO:0000313" key="7">
    <source>
        <dbReference type="Proteomes" id="UP000694865"/>
    </source>
</evidence>
<dbReference type="InterPro" id="IPR050328">
    <property type="entry name" value="Dev_Immune_Receptor"/>
</dbReference>
<dbReference type="InterPro" id="IPR001611">
    <property type="entry name" value="Leu-rich_rpt"/>
</dbReference>
<dbReference type="RefSeq" id="XP_006822169.1">
    <property type="nucleotide sequence ID" value="XM_006822106.1"/>
</dbReference>
<dbReference type="InterPro" id="IPR003591">
    <property type="entry name" value="Leu-rich_rpt_typical-subtyp"/>
</dbReference>
<dbReference type="GeneID" id="102806999"/>
<organism evidence="7 8">
    <name type="scientific">Saccoglossus kowalevskii</name>
    <name type="common">Acorn worm</name>
    <dbReference type="NCBI Taxonomy" id="10224"/>
    <lineage>
        <taxon>Eukaryota</taxon>
        <taxon>Metazoa</taxon>
        <taxon>Hemichordata</taxon>
        <taxon>Enteropneusta</taxon>
        <taxon>Harrimaniidae</taxon>
        <taxon>Saccoglossus</taxon>
    </lineage>
</organism>
<dbReference type="SUPFAM" id="SSF52058">
    <property type="entry name" value="L domain-like"/>
    <property type="match status" value="1"/>
</dbReference>
<evidence type="ECO:0000259" key="6">
    <source>
        <dbReference type="SMART" id="SM00082"/>
    </source>
</evidence>
<evidence type="ECO:0000256" key="2">
    <source>
        <dbReference type="ARBA" id="ARBA00022729"/>
    </source>
</evidence>
<dbReference type="Proteomes" id="UP000694865">
    <property type="component" value="Unplaced"/>
</dbReference>
<gene>
    <name evidence="8" type="primary">LOC102806999</name>
</gene>
<evidence type="ECO:0000313" key="8">
    <source>
        <dbReference type="RefSeq" id="XP_006822169.1"/>
    </source>
</evidence>
<dbReference type="Pfam" id="PF13855">
    <property type="entry name" value="LRR_8"/>
    <property type="match status" value="1"/>
</dbReference>
<dbReference type="InterPro" id="IPR000483">
    <property type="entry name" value="Cys-rich_flank_reg_C"/>
</dbReference>
<dbReference type="Gene3D" id="3.80.10.10">
    <property type="entry name" value="Ribonuclease Inhibitor"/>
    <property type="match status" value="2"/>
</dbReference>
<dbReference type="SMART" id="SM00369">
    <property type="entry name" value="LRR_TYP"/>
    <property type="match status" value="5"/>
</dbReference>
<keyword evidence="4" id="KW-0812">Transmembrane</keyword>
<evidence type="ECO:0000256" key="1">
    <source>
        <dbReference type="ARBA" id="ARBA00022614"/>
    </source>
</evidence>
<dbReference type="Pfam" id="PF00560">
    <property type="entry name" value="LRR_1"/>
    <property type="match status" value="1"/>
</dbReference>
<keyword evidence="1" id="KW-0433">Leucine-rich repeat</keyword>
<feature type="domain" description="LRRCT" evidence="6">
    <location>
        <begin position="311"/>
        <end position="361"/>
    </location>
</feature>
<dbReference type="InterPro" id="IPR032675">
    <property type="entry name" value="LRR_dom_sf"/>
</dbReference>
<sequence length="422" mass="47910">MNKAYTKCMLYLMTSVLMLHCVQAGCWDYCACALGNYGHDDEFYLDCRGRQLKFIPNGSSHGVQDSLLSESAVGPSPSSAVRHRLVSVVPWSNSRTLASEVIHYAWFTHNNLTKLHSREFQYLHILIELRLSYNHITEIQPNAFEGLVHVETLDVSHNKLMDVDMSLFLGMVGLNELSLAHNSIQNTLMDFDAFSGTNSSSETLPIETLDLSHNRIVNFPPGFFDVFTSLRDLDVSYNRLLQLPLISFPSFSRFAHNNINKLENSKIGDMSKTRLLELNNNNLSYINHTTAAMLEIYSNPNPDLEVISFDNPWRCDCVMLKLRETWSRHPIFLADAIECQEPTKLRGRNFWQVDETELVCGNEEVEKSVTAPTMLIVCVVVSSLVTLLLTLVVVVIVCQCRSKRYNMNNSPKIETTEMDKQG</sequence>
<feature type="chain" id="PRO_5045114200" evidence="5">
    <location>
        <begin position="25"/>
        <end position="422"/>
    </location>
</feature>
<keyword evidence="2 5" id="KW-0732">Signal</keyword>
<evidence type="ECO:0000256" key="3">
    <source>
        <dbReference type="ARBA" id="ARBA00022737"/>
    </source>
</evidence>
<reference evidence="8" key="1">
    <citation type="submission" date="2025-08" db="UniProtKB">
        <authorList>
            <consortium name="RefSeq"/>
        </authorList>
    </citation>
    <scope>IDENTIFICATION</scope>
    <source>
        <tissue evidence="8">Testes</tissue>
    </source>
</reference>
<dbReference type="PANTHER" id="PTHR24373:SF370">
    <property type="entry name" value="FISH-LIPS, ISOFORM E"/>
    <property type="match status" value="1"/>
</dbReference>